<dbReference type="STRING" id="113562.SAMN04489716_0546"/>
<keyword evidence="1" id="KW-0472">Membrane</keyword>
<proteinExistence type="predicted"/>
<feature type="transmembrane region" description="Helical" evidence="1">
    <location>
        <begin position="145"/>
        <end position="163"/>
    </location>
</feature>
<organism evidence="2 3">
    <name type="scientific">Actinoplanes derwentensis</name>
    <dbReference type="NCBI Taxonomy" id="113562"/>
    <lineage>
        <taxon>Bacteria</taxon>
        <taxon>Bacillati</taxon>
        <taxon>Actinomycetota</taxon>
        <taxon>Actinomycetes</taxon>
        <taxon>Micromonosporales</taxon>
        <taxon>Micromonosporaceae</taxon>
        <taxon>Actinoplanes</taxon>
    </lineage>
</organism>
<evidence type="ECO:0000256" key="1">
    <source>
        <dbReference type="SAM" id="Phobius"/>
    </source>
</evidence>
<accession>A0A1H1RBG0</accession>
<dbReference type="EMBL" id="LT629758">
    <property type="protein sequence ID" value="SDS33071.1"/>
    <property type="molecule type" value="Genomic_DNA"/>
</dbReference>
<keyword evidence="1" id="KW-1133">Transmembrane helix</keyword>
<evidence type="ECO:0000313" key="3">
    <source>
        <dbReference type="Proteomes" id="UP000198688"/>
    </source>
</evidence>
<dbReference type="RefSeq" id="WP_092541268.1">
    <property type="nucleotide sequence ID" value="NZ_BOMJ01000052.1"/>
</dbReference>
<dbReference type="Pfam" id="PF08592">
    <property type="entry name" value="Anthrone_oxy"/>
    <property type="match status" value="1"/>
</dbReference>
<sequence>MTDPVRTTTLFIAAISLGLMAGLFYGYAGSVMPALRRADDHTVIDVMQRINVAIQNPLFGLLFTGALIATGVAAFQQFSAGHTAVWVPLVIGLVLYLATMAITFGVNIPLNNRLAAAGPARGIADPQRVRGEFFDRWVRAHHQRTLTCTGAFAAIVWSLIAYGQI</sequence>
<keyword evidence="3" id="KW-1185">Reference proteome</keyword>
<reference evidence="2 3" key="1">
    <citation type="submission" date="2016-10" db="EMBL/GenBank/DDBJ databases">
        <authorList>
            <person name="de Groot N.N."/>
        </authorList>
    </citation>
    <scope>NUCLEOTIDE SEQUENCE [LARGE SCALE GENOMIC DNA]</scope>
    <source>
        <strain evidence="2 3">DSM 43941</strain>
    </source>
</reference>
<evidence type="ECO:0000313" key="2">
    <source>
        <dbReference type="EMBL" id="SDS33071.1"/>
    </source>
</evidence>
<dbReference type="InterPro" id="IPR013901">
    <property type="entry name" value="Anthrone_oxy"/>
</dbReference>
<dbReference type="AlphaFoldDB" id="A0A1H1RBG0"/>
<feature type="transmembrane region" description="Helical" evidence="1">
    <location>
        <begin position="6"/>
        <end position="27"/>
    </location>
</feature>
<keyword evidence="1" id="KW-0812">Transmembrane</keyword>
<gene>
    <name evidence="2" type="ORF">SAMN04489716_0546</name>
</gene>
<dbReference type="OrthoDB" id="428263at2"/>
<feature type="transmembrane region" description="Helical" evidence="1">
    <location>
        <begin position="58"/>
        <end position="78"/>
    </location>
</feature>
<dbReference type="Proteomes" id="UP000198688">
    <property type="component" value="Chromosome I"/>
</dbReference>
<protein>
    <submittedName>
        <fullName evidence="2">Uncharacterized membrane protein</fullName>
    </submittedName>
</protein>
<feature type="transmembrane region" description="Helical" evidence="1">
    <location>
        <begin position="84"/>
        <end position="106"/>
    </location>
</feature>
<name>A0A1H1RBG0_9ACTN</name>